<gene>
    <name evidence="3" type="ORF">NFI88_05325</name>
</gene>
<feature type="transmembrane region" description="Helical" evidence="1">
    <location>
        <begin position="12"/>
        <end position="34"/>
    </location>
</feature>
<feature type="transmembrane region" description="Helical" evidence="1">
    <location>
        <begin position="166"/>
        <end position="187"/>
    </location>
</feature>
<dbReference type="EMBL" id="JAMZEJ010000003">
    <property type="protein sequence ID" value="MCQ8240263.1"/>
    <property type="molecule type" value="Genomic_DNA"/>
</dbReference>
<reference evidence="3 4" key="1">
    <citation type="submission" date="2022-06" db="EMBL/GenBank/DDBJ databases">
        <title>Rhizosaccharibacter gen. nov. sp. nov. KSS12, endophytic bacteria isolated from sugarcane.</title>
        <authorList>
            <person name="Pitiwittayakul N."/>
        </authorList>
    </citation>
    <scope>NUCLEOTIDE SEQUENCE [LARGE SCALE GENOMIC DNA]</scope>
    <source>
        <strain evidence="3 4">KSS12</strain>
    </source>
</reference>
<proteinExistence type="predicted"/>
<keyword evidence="1" id="KW-0812">Transmembrane</keyword>
<dbReference type="InterPro" id="IPR002656">
    <property type="entry name" value="Acyl_transf_3_dom"/>
</dbReference>
<keyword evidence="3" id="KW-0012">Acyltransferase</keyword>
<keyword evidence="1" id="KW-1133">Transmembrane helix</keyword>
<dbReference type="GO" id="GO:0016746">
    <property type="term" value="F:acyltransferase activity"/>
    <property type="evidence" value="ECO:0007669"/>
    <property type="project" value="UniProtKB-KW"/>
</dbReference>
<accession>A0ABT1VV99</accession>
<comment type="caution">
    <text evidence="3">The sequence shown here is derived from an EMBL/GenBank/DDBJ whole genome shotgun (WGS) entry which is preliminary data.</text>
</comment>
<protein>
    <submittedName>
        <fullName evidence="3">Acyltransferase</fullName>
    </submittedName>
</protein>
<dbReference type="PANTHER" id="PTHR23028">
    <property type="entry name" value="ACETYLTRANSFERASE"/>
    <property type="match status" value="1"/>
</dbReference>
<dbReference type="Pfam" id="PF01757">
    <property type="entry name" value="Acyl_transf_3"/>
    <property type="match status" value="1"/>
</dbReference>
<keyword evidence="4" id="KW-1185">Reference proteome</keyword>
<feature type="domain" description="Acyltransferase 3" evidence="2">
    <location>
        <begin position="5"/>
        <end position="320"/>
    </location>
</feature>
<feature type="transmembrane region" description="Helical" evidence="1">
    <location>
        <begin position="229"/>
        <end position="252"/>
    </location>
</feature>
<evidence type="ECO:0000313" key="3">
    <source>
        <dbReference type="EMBL" id="MCQ8240263.1"/>
    </source>
</evidence>
<sequence length="356" mass="39281">MRHNNFDALRLVAALMVVHGHGWMLAGGPVAGLWNLPFHHVGLDIFFSISGYLVTGSWQRDPRFRDFLLKRALRILPGLAACVLVTVLVLGPAVTVMPVLSYLSSGLTWLYLTNMGFLLQLRLPGVFGHAGPDDAVNGSLWSLMPEFCCYLTVPLLALLQGRTRHAALLALAAVAGGISIVLFHGHVRPWPLVWNIDPKYALAEVPFFAVGGLYFLLEDRLVRAGRADGLWRTDLCLTFLIGNYVFSGWFGWGNLPFEWLTLPYLVISFGRMSLPVLRRAGRFGDASYGVYLYAFPIQQLVLEKLPGDRFPVVTCAILSIAAGLVSWHLVERPALRLASRLVRRPRLGLLPAGTAA</sequence>
<dbReference type="RefSeq" id="WP_422919008.1">
    <property type="nucleotide sequence ID" value="NZ_JAMZEJ010000003.1"/>
</dbReference>
<evidence type="ECO:0000259" key="2">
    <source>
        <dbReference type="Pfam" id="PF01757"/>
    </source>
</evidence>
<dbReference type="PANTHER" id="PTHR23028:SF53">
    <property type="entry name" value="ACYL_TRANSF_3 DOMAIN-CONTAINING PROTEIN"/>
    <property type="match status" value="1"/>
</dbReference>
<keyword evidence="1" id="KW-0472">Membrane</keyword>
<evidence type="ECO:0000256" key="1">
    <source>
        <dbReference type="SAM" id="Phobius"/>
    </source>
</evidence>
<feature type="transmembrane region" description="Helical" evidence="1">
    <location>
        <begin position="199"/>
        <end position="217"/>
    </location>
</feature>
<feature type="transmembrane region" description="Helical" evidence="1">
    <location>
        <begin position="140"/>
        <end position="159"/>
    </location>
</feature>
<feature type="transmembrane region" description="Helical" evidence="1">
    <location>
        <begin position="310"/>
        <end position="330"/>
    </location>
</feature>
<keyword evidence="3" id="KW-0808">Transferase</keyword>
<dbReference type="InterPro" id="IPR050879">
    <property type="entry name" value="Acyltransferase_3"/>
</dbReference>
<feature type="transmembrane region" description="Helical" evidence="1">
    <location>
        <begin position="79"/>
        <end position="103"/>
    </location>
</feature>
<organism evidence="3 4">
    <name type="scientific">Rhizosaccharibacter radicis</name>
    <dbReference type="NCBI Taxonomy" id="2782605"/>
    <lineage>
        <taxon>Bacteria</taxon>
        <taxon>Pseudomonadati</taxon>
        <taxon>Pseudomonadota</taxon>
        <taxon>Alphaproteobacteria</taxon>
        <taxon>Acetobacterales</taxon>
        <taxon>Acetobacteraceae</taxon>
        <taxon>Rhizosaccharibacter</taxon>
    </lineage>
</organism>
<evidence type="ECO:0000313" key="4">
    <source>
        <dbReference type="Proteomes" id="UP001524547"/>
    </source>
</evidence>
<name>A0ABT1VV99_9PROT</name>
<dbReference type="Proteomes" id="UP001524547">
    <property type="component" value="Unassembled WGS sequence"/>
</dbReference>